<dbReference type="GO" id="GO:0055085">
    <property type="term" value="P:transmembrane transport"/>
    <property type="evidence" value="ECO:0007669"/>
    <property type="project" value="InterPro"/>
</dbReference>
<reference evidence="9 10" key="1">
    <citation type="submission" date="2016-10" db="EMBL/GenBank/DDBJ databases">
        <authorList>
            <person name="de Groot N.N."/>
        </authorList>
    </citation>
    <scope>NUCLEOTIDE SEQUENCE [LARGE SCALE GENOMIC DNA]</scope>
    <source>
        <strain evidence="9 10">DSM 18978</strain>
    </source>
</reference>
<dbReference type="AlphaFoldDB" id="A0A1G5F0V6"/>
<dbReference type="SUPFAM" id="SSF160964">
    <property type="entry name" value="MalF N-terminal region-like"/>
    <property type="match status" value="1"/>
</dbReference>
<sequence>MKLKKYEGVIYILPWLVGLMIFTAFPFIASFLLSFTNYNLMSAPSFVGLDNYRTMFENELFKKSITTTFIYVFVTVPLKLSFALFIAYILNFKIKGVNFFRTAYYLPSILGGSVAIAVLWRFLFSDSGLINLIIGFFGISSISWLGNPRYAIFTISLLRVWQFGSPMVIFLAALKNIPESLYEAARIDGASKVSIFFRITLPLITPIVFFNFIMQLVQAFQEFNGPYIITGGGPLYSTYLFPLYIYDNAFKYFRMGYGSALSWFLFIIIMIFTLITFKSEKYWVHYDGGDE</sequence>
<dbReference type="Proteomes" id="UP000198636">
    <property type="component" value="Unassembled WGS sequence"/>
</dbReference>
<comment type="similarity">
    <text evidence="7">Belongs to the binding-protein-dependent transport system permease family.</text>
</comment>
<name>A0A1G5F0V6_9FIRM</name>
<keyword evidence="10" id="KW-1185">Reference proteome</keyword>
<keyword evidence="6 7" id="KW-0472">Membrane</keyword>
<evidence type="ECO:0000313" key="10">
    <source>
        <dbReference type="Proteomes" id="UP000198636"/>
    </source>
</evidence>
<keyword evidence="5 7" id="KW-1133">Transmembrane helix</keyword>
<protein>
    <submittedName>
        <fullName evidence="9">Oligogalacturonide ABC transporter membrane protein</fullName>
    </submittedName>
</protein>
<dbReference type="STRING" id="1120976.SAMN03080606_01301"/>
<dbReference type="GO" id="GO:0005886">
    <property type="term" value="C:plasma membrane"/>
    <property type="evidence" value="ECO:0007669"/>
    <property type="project" value="UniProtKB-SubCell"/>
</dbReference>
<dbReference type="CDD" id="cd06261">
    <property type="entry name" value="TM_PBP2"/>
    <property type="match status" value="1"/>
</dbReference>
<evidence type="ECO:0000256" key="2">
    <source>
        <dbReference type="ARBA" id="ARBA00022448"/>
    </source>
</evidence>
<evidence type="ECO:0000256" key="7">
    <source>
        <dbReference type="RuleBase" id="RU363032"/>
    </source>
</evidence>
<evidence type="ECO:0000256" key="3">
    <source>
        <dbReference type="ARBA" id="ARBA00022475"/>
    </source>
</evidence>
<dbReference type="PANTHER" id="PTHR30193">
    <property type="entry name" value="ABC TRANSPORTER PERMEASE PROTEIN"/>
    <property type="match status" value="1"/>
</dbReference>
<feature type="domain" description="ABC transmembrane type-1" evidence="8">
    <location>
        <begin position="65"/>
        <end position="276"/>
    </location>
</feature>
<feature type="transmembrane region" description="Helical" evidence="7">
    <location>
        <begin position="129"/>
        <end position="146"/>
    </location>
</feature>
<feature type="transmembrane region" description="Helical" evidence="7">
    <location>
        <begin position="158"/>
        <end position="175"/>
    </location>
</feature>
<evidence type="ECO:0000256" key="1">
    <source>
        <dbReference type="ARBA" id="ARBA00004651"/>
    </source>
</evidence>
<feature type="transmembrane region" description="Helical" evidence="7">
    <location>
        <begin position="226"/>
        <end position="245"/>
    </location>
</feature>
<feature type="transmembrane region" description="Helical" evidence="7">
    <location>
        <begin position="257"/>
        <end position="277"/>
    </location>
</feature>
<feature type="transmembrane region" description="Helical" evidence="7">
    <location>
        <begin position="195"/>
        <end position="214"/>
    </location>
</feature>
<keyword evidence="2 7" id="KW-0813">Transport</keyword>
<dbReference type="RefSeq" id="WP_091541335.1">
    <property type="nucleotide sequence ID" value="NZ_FMUS01000006.1"/>
</dbReference>
<accession>A0A1G5F0V6</accession>
<dbReference type="InterPro" id="IPR051393">
    <property type="entry name" value="ABC_transporter_permease"/>
</dbReference>
<dbReference type="InterPro" id="IPR035906">
    <property type="entry name" value="MetI-like_sf"/>
</dbReference>
<evidence type="ECO:0000256" key="5">
    <source>
        <dbReference type="ARBA" id="ARBA00022989"/>
    </source>
</evidence>
<dbReference type="InterPro" id="IPR000515">
    <property type="entry name" value="MetI-like"/>
</dbReference>
<keyword evidence="3" id="KW-1003">Cell membrane</keyword>
<feature type="transmembrane region" description="Helical" evidence="7">
    <location>
        <begin position="12"/>
        <end position="35"/>
    </location>
</feature>
<dbReference type="Pfam" id="PF00528">
    <property type="entry name" value="BPD_transp_1"/>
    <property type="match status" value="1"/>
</dbReference>
<dbReference type="OrthoDB" id="9779462at2"/>
<proteinExistence type="inferred from homology"/>
<evidence type="ECO:0000256" key="4">
    <source>
        <dbReference type="ARBA" id="ARBA00022692"/>
    </source>
</evidence>
<gene>
    <name evidence="9" type="ORF">SAMN03080606_01301</name>
</gene>
<evidence type="ECO:0000313" key="9">
    <source>
        <dbReference type="EMBL" id="SCY32915.1"/>
    </source>
</evidence>
<feature type="transmembrane region" description="Helical" evidence="7">
    <location>
        <begin position="69"/>
        <end position="90"/>
    </location>
</feature>
<dbReference type="PANTHER" id="PTHR30193:SF1">
    <property type="entry name" value="ABC TRANSPORTER PERMEASE PROTEIN YESP-RELATED"/>
    <property type="match status" value="1"/>
</dbReference>
<evidence type="ECO:0000259" key="8">
    <source>
        <dbReference type="PROSITE" id="PS50928"/>
    </source>
</evidence>
<dbReference type="Gene3D" id="1.10.3720.10">
    <property type="entry name" value="MetI-like"/>
    <property type="match status" value="1"/>
</dbReference>
<feature type="transmembrane region" description="Helical" evidence="7">
    <location>
        <begin position="102"/>
        <end position="123"/>
    </location>
</feature>
<dbReference type="EMBL" id="FMUS01000006">
    <property type="protein sequence ID" value="SCY32915.1"/>
    <property type="molecule type" value="Genomic_DNA"/>
</dbReference>
<comment type="subcellular location">
    <subcellularLocation>
        <location evidence="1 7">Cell membrane</location>
        <topology evidence="1 7">Multi-pass membrane protein</topology>
    </subcellularLocation>
</comment>
<dbReference type="SUPFAM" id="SSF161098">
    <property type="entry name" value="MetI-like"/>
    <property type="match status" value="1"/>
</dbReference>
<dbReference type="PROSITE" id="PS50928">
    <property type="entry name" value="ABC_TM1"/>
    <property type="match status" value="1"/>
</dbReference>
<keyword evidence="4 7" id="KW-0812">Transmembrane</keyword>
<organism evidence="9 10">
    <name type="scientific">Alkaliphilus peptidifermentans DSM 18978</name>
    <dbReference type="NCBI Taxonomy" id="1120976"/>
    <lineage>
        <taxon>Bacteria</taxon>
        <taxon>Bacillati</taxon>
        <taxon>Bacillota</taxon>
        <taxon>Clostridia</taxon>
        <taxon>Peptostreptococcales</taxon>
        <taxon>Natronincolaceae</taxon>
        <taxon>Alkaliphilus</taxon>
    </lineage>
</organism>
<evidence type="ECO:0000256" key="6">
    <source>
        <dbReference type="ARBA" id="ARBA00023136"/>
    </source>
</evidence>